<dbReference type="AlphaFoldDB" id="A0A1Y2HDA0"/>
<proteinExistence type="predicted"/>
<name>A0A1Y2HDA0_9FUNG</name>
<keyword evidence="2" id="KW-1185">Reference proteome</keyword>
<organism evidence="1 2">
    <name type="scientific">Catenaria anguillulae PL171</name>
    <dbReference type="NCBI Taxonomy" id="765915"/>
    <lineage>
        <taxon>Eukaryota</taxon>
        <taxon>Fungi</taxon>
        <taxon>Fungi incertae sedis</taxon>
        <taxon>Blastocladiomycota</taxon>
        <taxon>Blastocladiomycetes</taxon>
        <taxon>Blastocladiales</taxon>
        <taxon>Catenariaceae</taxon>
        <taxon>Catenaria</taxon>
    </lineage>
</organism>
<comment type="caution">
    <text evidence="1">The sequence shown here is derived from an EMBL/GenBank/DDBJ whole genome shotgun (WGS) entry which is preliminary data.</text>
</comment>
<feature type="non-terminal residue" evidence="1">
    <location>
        <position position="1"/>
    </location>
</feature>
<gene>
    <name evidence="1" type="ORF">BCR44DRAFT_1440103</name>
</gene>
<protein>
    <submittedName>
        <fullName evidence="1">Uncharacterized protein</fullName>
    </submittedName>
</protein>
<sequence length="78" mass="8375">AVRTAACLELVSVVAAVAEHVNLPRSRRNLLALAMSSTSGSVLPHRTRLATVCLPLPDPTELFHLTRPTPITLLLTHS</sequence>
<accession>A0A1Y2HDA0</accession>
<evidence type="ECO:0000313" key="1">
    <source>
        <dbReference type="EMBL" id="ORZ32556.1"/>
    </source>
</evidence>
<dbReference type="EMBL" id="MCFL01000045">
    <property type="protein sequence ID" value="ORZ32556.1"/>
    <property type="molecule type" value="Genomic_DNA"/>
</dbReference>
<dbReference type="Proteomes" id="UP000193411">
    <property type="component" value="Unassembled WGS sequence"/>
</dbReference>
<evidence type="ECO:0000313" key="2">
    <source>
        <dbReference type="Proteomes" id="UP000193411"/>
    </source>
</evidence>
<reference evidence="1 2" key="1">
    <citation type="submission" date="2016-07" db="EMBL/GenBank/DDBJ databases">
        <title>Pervasive Adenine N6-methylation of Active Genes in Fungi.</title>
        <authorList>
            <consortium name="DOE Joint Genome Institute"/>
            <person name="Mondo S.J."/>
            <person name="Dannebaum R.O."/>
            <person name="Kuo R.C."/>
            <person name="Labutti K."/>
            <person name="Haridas S."/>
            <person name="Kuo A."/>
            <person name="Salamov A."/>
            <person name="Ahrendt S.R."/>
            <person name="Lipzen A."/>
            <person name="Sullivan W."/>
            <person name="Andreopoulos W.B."/>
            <person name="Clum A."/>
            <person name="Lindquist E."/>
            <person name="Daum C."/>
            <person name="Ramamoorthy G.K."/>
            <person name="Gryganskyi A."/>
            <person name="Culley D."/>
            <person name="Magnuson J.K."/>
            <person name="James T.Y."/>
            <person name="O'Malley M.A."/>
            <person name="Stajich J.E."/>
            <person name="Spatafora J.W."/>
            <person name="Visel A."/>
            <person name="Grigoriev I.V."/>
        </authorList>
    </citation>
    <scope>NUCLEOTIDE SEQUENCE [LARGE SCALE GENOMIC DNA]</scope>
    <source>
        <strain evidence="1 2">PL171</strain>
    </source>
</reference>